<evidence type="ECO:0000313" key="2">
    <source>
        <dbReference type="EMBL" id="TBN57522.1"/>
    </source>
</evidence>
<proteinExistence type="predicted"/>
<feature type="transmembrane region" description="Helical" evidence="1">
    <location>
        <begin position="299"/>
        <end position="316"/>
    </location>
</feature>
<feature type="transmembrane region" description="Helical" evidence="1">
    <location>
        <begin position="12"/>
        <end position="35"/>
    </location>
</feature>
<feature type="transmembrane region" description="Helical" evidence="1">
    <location>
        <begin position="211"/>
        <end position="237"/>
    </location>
</feature>
<sequence>MSTYSSLLKTPGVARIIAAQLTARFPFGMLSLAYLLHIEQITGSYGAAGLVLAATSIGQAIAGPLTSRWMGVWGMRRVLTLTMIVCATSIGLIAFIVDASVPVYMIIGFIGGLSMPPIQPAVRTIYPKMVNSKQLTALFSLDASAQEIIWVAGPVITTFVATQISTTLAIVIAGVFLVGGGLWFILSPEVGRVRIPRSKRKLGVVLSKPAVLLSTIVGFLLVGACAAVEAGVVAAFGHGGPEAGIVLAVFAIGSLAGGLSFGHVPVGPWALSRRMLGVFVGMALAMFSLNFWWLGVTLLIAGIGIAPALAVMFAIVSATVKFSDTAEAYGWVGTGQLIGAALGSAAAGFLIDANGAVGGFWAAAAFAFVGFLIPTILRSWHPDLRGRELSSIPDTAPVPIQPS</sequence>
<dbReference type="PANTHER" id="PTHR23542:SF1">
    <property type="entry name" value="MAJOR FACILITATOR SUPERFAMILY (MFS) PROFILE DOMAIN-CONTAINING PROTEIN"/>
    <property type="match status" value="1"/>
</dbReference>
<dbReference type="PANTHER" id="PTHR23542">
    <property type="match status" value="1"/>
</dbReference>
<dbReference type="Pfam" id="PF07690">
    <property type="entry name" value="MFS_1"/>
    <property type="match status" value="1"/>
</dbReference>
<feature type="transmembrane region" description="Helical" evidence="1">
    <location>
        <begin position="103"/>
        <end position="126"/>
    </location>
</feature>
<gene>
    <name evidence="2" type="ORF">EYE40_09045</name>
</gene>
<feature type="transmembrane region" description="Helical" evidence="1">
    <location>
        <begin position="357"/>
        <end position="377"/>
    </location>
</feature>
<evidence type="ECO:0000256" key="1">
    <source>
        <dbReference type="SAM" id="Phobius"/>
    </source>
</evidence>
<feature type="transmembrane region" description="Helical" evidence="1">
    <location>
        <begin position="276"/>
        <end position="293"/>
    </location>
</feature>
<protein>
    <submittedName>
        <fullName evidence="2">MFS transporter</fullName>
    </submittedName>
</protein>
<keyword evidence="3" id="KW-1185">Reference proteome</keyword>
<accession>A0A4Q9GRF8</accession>
<feature type="transmembrane region" description="Helical" evidence="1">
    <location>
        <begin position="78"/>
        <end position="97"/>
    </location>
</feature>
<evidence type="ECO:0000313" key="3">
    <source>
        <dbReference type="Proteomes" id="UP000294194"/>
    </source>
</evidence>
<keyword evidence="1" id="KW-0812">Transmembrane</keyword>
<dbReference type="GO" id="GO:0022857">
    <property type="term" value="F:transmembrane transporter activity"/>
    <property type="evidence" value="ECO:0007669"/>
    <property type="project" value="InterPro"/>
</dbReference>
<dbReference type="SUPFAM" id="SSF103473">
    <property type="entry name" value="MFS general substrate transporter"/>
    <property type="match status" value="1"/>
</dbReference>
<feature type="transmembrane region" description="Helical" evidence="1">
    <location>
        <begin position="167"/>
        <end position="190"/>
    </location>
</feature>
<feature type="transmembrane region" description="Helical" evidence="1">
    <location>
        <begin position="243"/>
        <end position="264"/>
    </location>
</feature>
<feature type="transmembrane region" description="Helical" evidence="1">
    <location>
        <begin position="328"/>
        <end position="351"/>
    </location>
</feature>
<dbReference type="RefSeq" id="WP_130981633.1">
    <property type="nucleotide sequence ID" value="NZ_SISG01000001.1"/>
</dbReference>
<feature type="transmembrane region" description="Helical" evidence="1">
    <location>
        <begin position="138"/>
        <end position="161"/>
    </location>
</feature>
<comment type="caution">
    <text evidence="2">The sequence shown here is derived from an EMBL/GenBank/DDBJ whole genome shotgun (WGS) entry which is preliminary data.</text>
</comment>
<reference evidence="3" key="1">
    <citation type="submission" date="2019-02" db="EMBL/GenBank/DDBJ databases">
        <title>Glaciihabitans arcticus sp. nov., a psychrotolerant bacterium isolated from polar soil.</title>
        <authorList>
            <person name="Dahal R.H."/>
        </authorList>
    </citation>
    <scope>NUCLEOTIDE SEQUENCE [LARGE SCALE GENOMIC DNA]</scope>
    <source>
        <strain evidence="3">RP-3-7</strain>
    </source>
</reference>
<dbReference type="InterPro" id="IPR011701">
    <property type="entry name" value="MFS"/>
</dbReference>
<organism evidence="2 3">
    <name type="scientific">Glaciihabitans arcticus</name>
    <dbReference type="NCBI Taxonomy" id="2668039"/>
    <lineage>
        <taxon>Bacteria</taxon>
        <taxon>Bacillati</taxon>
        <taxon>Actinomycetota</taxon>
        <taxon>Actinomycetes</taxon>
        <taxon>Micrococcales</taxon>
        <taxon>Microbacteriaceae</taxon>
        <taxon>Glaciihabitans</taxon>
    </lineage>
</organism>
<dbReference type="InterPro" id="IPR036259">
    <property type="entry name" value="MFS_trans_sf"/>
</dbReference>
<dbReference type="EMBL" id="SISG01000001">
    <property type="protein sequence ID" value="TBN57522.1"/>
    <property type="molecule type" value="Genomic_DNA"/>
</dbReference>
<feature type="transmembrane region" description="Helical" evidence="1">
    <location>
        <begin position="47"/>
        <end position="66"/>
    </location>
</feature>
<dbReference type="Proteomes" id="UP000294194">
    <property type="component" value="Unassembled WGS sequence"/>
</dbReference>
<keyword evidence="1" id="KW-1133">Transmembrane helix</keyword>
<dbReference type="AlphaFoldDB" id="A0A4Q9GRF8"/>
<dbReference type="Gene3D" id="1.20.1250.20">
    <property type="entry name" value="MFS general substrate transporter like domains"/>
    <property type="match status" value="1"/>
</dbReference>
<keyword evidence="1" id="KW-0472">Membrane</keyword>
<name>A0A4Q9GRF8_9MICO</name>